<dbReference type="Proteomes" id="UP000305768">
    <property type="component" value="Unassembled WGS sequence"/>
</dbReference>
<gene>
    <name evidence="2" type="ORF">FAJ34_05845</name>
</gene>
<comment type="caution">
    <text evidence="2">The sequence shown here is derived from an EMBL/GenBank/DDBJ whole genome shotgun (WGS) entry which is preliminary data.</text>
</comment>
<dbReference type="InterPro" id="IPR024735">
    <property type="entry name" value="TcpC"/>
</dbReference>
<dbReference type="RefSeq" id="WP_105143279.1">
    <property type="nucleotide sequence ID" value="NZ_JARQOJ010000005.1"/>
</dbReference>
<dbReference type="CDD" id="cd16428">
    <property type="entry name" value="TcpC_C"/>
    <property type="match status" value="1"/>
</dbReference>
<dbReference type="Pfam" id="PF12642">
    <property type="entry name" value="TpcC"/>
    <property type="match status" value="1"/>
</dbReference>
<reference evidence="2 3" key="1">
    <citation type="submission" date="2019-04" db="EMBL/GenBank/DDBJ databases">
        <title>Genome analysis of Streptococcus suis strain WUSS425.</title>
        <authorList>
            <person name="Chen H."/>
            <person name="Gao X."/>
            <person name="Wu Z."/>
        </authorList>
    </citation>
    <scope>NUCLEOTIDE SEQUENCE [LARGE SCALE GENOMIC DNA]</scope>
    <source>
        <strain evidence="2 3">WUSS425</strain>
    </source>
</reference>
<dbReference type="CDD" id="cd16386">
    <property type="entry name" value="TcpC_N"/>
    <property type="match status" value="1"/>
</dbReference>
<evidence type="ECO:0000313" key="3">
    <source>
        <dbReference type="Proteomes" id="UP000305768"/>
    </source>
</evidence>
<keyword evidence="1" id="KW-0472">Membrane</keyword>
<dbReference type="AlphaFoldDB" id="A0A4T2H9E5"/>
<dbReference type="InterPro" id="IPR035628">
    <property type="entry name" value="TcpC_C"/>
</dbReference>
<feature type="transmembrane region" description="Helical" evidence="1">
    <location>
        <begin position="26"/>
        <end position="47"/>
    </location>
</feature>
<keyword evidence="1" id="KW-1133">Transmembrane helix</keyword>
<protein>
    <submittedName>
        <fullName evidence="2">Conjugal transfer protein</fullName>
    </submittedName>
</protein>
<accession>A0A4T2H9E5</accession>
<name>A0A4T2H9E5_STRSU</name>
<dbReference type="Gene3D" id="3.10.450.540">
    <property type="match status" value="1"/>
</dbReference>
<sequence length="307" mass="36128">MVKILKSKKKKEVTVRRFSQKRYNRLFLGGLIVFFSLSCLMIVTNLMKADRKEEPIQQIVADDRKEYRLENYLNNFVYYYFNFSEDGETQSSQIEKLNSFYADGLTLSNQGYLRQPSVLNTYRLLYLDKEKATYLVSYTVTIKEEGKETKQEFVTEFTVPYKEVEGKYYVSDLPYFETVKSSQYETVGEEEKKKLEPDNVLNEEQNSQLKDFLTLFFTNYVSSQENLNLIANDIPVLAGTRFKSLDWAYLDDSDSNQLKVYAQVTFDTLGTTRSENFSFTIIKKDDGFYVEKMKHGIPEKYKKEEKK</sequence>
<evidence type="ECO:0000313" key="2">
    <source>
        <dbReference type="EMBL" id="TII07877.1"/>
    </source>
</evidence>
<keyword evidence="1" id="KW-0812">Transmembrane</keyword>
<proteinExistence type="predicted"/>
<evidence type="ECO:0000256" key="1">
    <source>
        <dbReference type="SAM" id="Phobius"/>
    </source>
</evidence>
<organism evidence="2 3">
    <name type="scientific">Streptococcus suis</name>
    <dbReference type="NCBI Taxonomy" id="1307"/>
    <lineage>
        <taxon>Bacteria</taxon>
        <taxon>Bacillati</taxon>
        <taxon>Bacillota</taxon>
        <taxon>Bacilli</taxon>
        <taxon>Lactobacillales</taxon>
        <taxon>Streptococcaceae</taxon>
        <taxon>Streptococcus</taxon>
    </lineage>
</organism>
<dbReference type="EMBL" id="SSXP01000006">
    <property type="protein sequence ID" value="TII07877.1"/>
    <property type="molecule type" value="Genomic_DNA"/>
</dbReference>